<name>A0ABW3RA55_9FLAO</name>
<accession>A0ABW3RA55</accession>
<protein>
    <submittedName>
        <fullName evidence="1">Uncharacterized protein</fullName>
    </submittedName>
</protein>
<dbReference type="RefSeq" id="WP_311937423.1">
    <property type="nucleotide sequence ID" value="NZ_JAVSCK010000001.1"/>
</dbReference>
<evidence type="ECO:0000313" key="2">
    <source>
        <dbReference type="Proteomes" id="UP001597163"/>
    </source>
</evidence>
<dbReference type="EMBL" id="JBHTLJ010000001">
    <property type="protein sequence ID" value="MFD1161817.1"/>
    <property type="molecule type" value="Genomic_DNA"/>
</dbReference>
<evidence type="ECO:0000313" key="1">
    <source>
        <dbReference type="EMBL" id="MFD1161817.1"/>
    </source>
</evidence>
<comment type="caution">
    <text evidence="1">The sequence shown here is derived from an EMBL/GenBank/DDBJ whole genome shotgun (WGS) entry which is preliminary data.</text>
</comment>
<keyword evidence="2" id="KW-1185">Reference proteome</keyword>
<gene>
    <name evidence="1" type="ORF">ACFQ2E_05275</name>
</gene>
<proteinExistence type="predicted"/>
<reference evidence="2" key="1">
    <citation type="journal article" date="2019" name="Int. J. Syst. Evol. Microbiol.">
        <title>The Global Catalogue of Microorganisms (GCM) 10K type strain sequencing project: providing services to taxonomists for standard genome sequencing and annotation.</title>
        <authorList>
            <consortium name="The Broad Institute Genomics Platform"/>
            <consortium name="The Broad Institute Genome Sequencing Center for Infectious Disease"/>
            <person name="Wu L."/>
            <person name="Ma J."/>
        </authorList>
    </citation>
    <scope>NUCLEOTIDE SEQUENCE [LARGE SCALE GENOMIC DNA]</scope>
    <source>
        <strain evidence="2">CCUG 63246</strain>
    </source>
</reference>
<organism evidence="1 2">
    <name type="scientific">Hwangdonia seohaensis</name>
    <dbReference type="NCBI Taxonomy" id="1240727"/>
    <lineage>
        <taxon>Bacteria</taxon>
        <taxon>Pseudomonadati</taxon>
        <taxon>Bacteroidota</taxon>
        <taxon>Flavobacteriia</taxon>
        <taxon>Flavobacteriales</taxon>
        <taxon>Flavobacteriaceae</taxon>
        <taxon>Hwangdonia</taxon>
    </lineage>
</organism>
<dbReference type="Proteomes" id="UP001597163">
    <property type="component" value="Unassembled WGS sequence"/>
</dbReference>
<sequence>MNLKESLKVTKLDLTNLVFMPGSGSGSEHSKFEISPKDFLRFSKLDFHSNNSQGLINSLTNAKRAIDCQIDETLSVLGIDFQDIPKQSEEIVSLMEFNIDLPYKLKLIQALNLAPAYIVAKARTLRNKLEHYYNLPSKEEVQESIDIAELFIRSIEGKTKILEDEFYITDSKNRTDLWEFNSGLSFGFDKINKSFRIIPTKKKVHLDSFKVDYKNVEYYGLLRLMLSIDDDFECLKSLQLIMNLIEHEIPINKIKVECE</sequence>